<sequence length="122" mass="13150">MNYRCPQCRNTLSVPKLFFSDISACKNCAQKVVLGDFLAFFVASVSMMVMALSSLYILTNRLNDNYVAGGYALSIGMLTGIVVLILLGRATPYRPIRKRKVAAPTGAAPLSTNSAPLNKTKG</sequence>
<evidence type="ECO:0000256" key="2">
    <source>
        <dbReference type="SAM" id="Phobius"/>
    </source>
</evidence>
<feature type="transmembrane region" description="Helical" evidence="2">
    <location>
        <begin position="37"/>
        <end position="58"/>
    </location>
</feature>
<feature type="region of interest" description="Disordered" evidence="1">
    <location>
        <begin position="100"/>
        <end position="122"/>
    </location>
</feature>
<dbReference type="EMBL" id="VOBQ01000022">
    <property type="protein sequence ID" value="TWO67809.1"/>
    <property type="molecule type" value="Genomic_DNA"/>
</dbReference>
<keyword evidence="2" id="KW-0812">Transmembrane</keyword>
<proteinExistence type="predicted"/>
<name>A0A562ZGU8_9BURK</name>
<keyword evidence="4" id="KW-1185">Reference proteome</keyword>
<evidence type="ECO:0000256" key="1">
    <source>
        <dbReference type="SAM" id="MobiDB-lite"/>
    </source>
</evidence>
<dbReference type="SUPFAM" id="SSF103473">
    <property type="entry name" value="MFS general substrate transporter"/>
    <property type="match status" value="1"/>
</dbReference>
<feature type="transmembrane region" description="Helical" evidence="2">
    <location>
        <begin position="70"/>
        <end position="90"/>
    </location>
</feature>
<keyword evidence="2" id="KW-1133">Transmembrane helix</keyword>
<evidence type="ECO:0000313" key="4">
    <source>
        <dbReference type="Proteomes" id="UP000318199"/>
    </source>
</evidence>
<dbReference type="Proteomes" id="UP000318199">
    <property type="component" value="Unassembled WGS sequence"/>
</dbReference>
<feature type="compositionally biased region" description="Polar residues" evidence="1">
    <location>
        <begin position="110"/>
        <end position="122"/>
    </location>
</feature>
<protein>
    <recommendedName>
        <fullName evidence="5">DUF983 domain-containing protein</fullName>
    </recommendedName>
</protein>
<organism evidence="3 4">
    <name type="scientific">Caenimonas sedimenti</name>
    <dbReference type="NCBI Taxonomy" id="2596921"/>
    <lineage>
        <taxon>Bacteria</taxon>
        <taxon>Pseudomonadati</taxon>
        <taxon>Pseudomonadota</taxon>
        <taxon>Betaproteobacteria</taxon>
        <taxon>Burkholderiales</taxon>
        <taxon>Comamonadaceae</taxon>
        <taxon>Caenimonas</taxon>
    </lineage>
</organism>
<evidence type="ECO:0000313" key="3">
    <source>
        <dbReference type="EMBL" id="TWO67809.1"/>
    </source>
</evidence>
<reference evidence="3 4" key="1">
    <citation type="submission" date="2019-07" db="EMBL/GenBank/DDBJ databases">
        <title>Caenimonas sedimenti sp. nov., isolated from activated sludge.</title>
        <authorList>
            <person name="Xu J."/>
        </authorList>
    </citation>
    <scope>NUCLEOTIDE SEQUENCE [LARGE SCALE GENOMIC DNA]</scope>
    <source>
        <strain evidence="3 4">HX-9-20</strain>
    </source>
</reference>
<dbReference type="OrthoDB" id="8909318at2"/>
<gene>
    <name evidence="3" type="ORF">FN976_24560</name>
</gene>
<dbReference type="InterPro" id="IPR036259">
    <property type="entry name" value="MFS_trans_sf"/>
</dbReference>
<dbReference type="AlphaFoldDB" id="A0A562ZGU8"/>
<evidence type="ECO:0008006" key="5">
    <source>
        <dbReference type="Google" id="ProtNLM"/>
    </source>
</evidence>
<comment type="caution">
    <text evidence="3">The sequence shown here is derived from an EMBL/GenBank/DDBJ whole genome shotgun (WGS) entry which is preliminary data.</text>
</comment>
<keyword evidence="2" id="KW-0472">Membrane</keyword>
<accession>A0A562ZGU8</accession>
<dbReference type="RefSeq" id="WP_145895913.1">
    <property type="nucleotide sequence ID" value="NZ_VOBQ01000022.1"/>
</dbReference>